<keyword evidence="5 8" id="KW-1133">Transmembrane helix</keyword>
<evidence type="ECO:0000256" key="7">
    <source>
        <dbReference type="SAM" id="MobiDB-lite"/>
    </source>
</evidence>
<accession>A0ABP6L7M1</accession>
<dbReference type="PANTHER" id="PTHR33452:SF1">
    <property type="entry name" value="INNER MEMBRANE PROTEIN YPHA-RELATED"/>
    <property type="match status" value="1"/>
</dbReference>
<evidence type="ECO:0000256" key="3">
    <source>
        <dbReference type="ARBA" id="ARBA00022475"/>
    </source>
</evidence>
<dbReference type="InterPro" id="IPR032808">
    <property type="entry name" value="DoxX"/>
</dbReference>
<dbReference type="RefSeq" id="WP_290705119.1">
    <property type="nucleotide sequence ID" value="NZ_BAAAVS010000021.1"/>
</dbReference>
<feature type="transmembrane region" description="Helical" evidence="8">
    <location>
        <begin position="336"/>
        <end position="353"/>
    </location>
</feature>
<evidence type="ECO:0000256" key="6">
    <source>
        <dbReference type="ARBA" id="ARBA00023136"/>
    </source>
</evidence>
<name>A0ABP6L7M1_9ACTN</name>
<proteinExistence type="inferred from homology"/>
<evidence type="ECO:0000256" key="5">
    <source>
        <dbReference type="ARBA" id="ARBA00022989"/>
    </source>
</evidence>
<feature type="transmembrane region" description="Helical" evidence="8">
    <location>
        <begin position="374"/>
        <end position="391"/>
    </location>
</feature>
<comment type="similarity">
    <text evidence="2">Belongs to the DoxX family.</text>
</comment>
<evidence type="ECO:0000313" key="10">
    <source>
        <dbReference type="Proteomes" id="UP001501035"/>
    </source>
</evidence>
<dbReference type="InterPro" id="IPR051907">
    <property type="entry name" value="DoxX-like_oxidoreductase"/>
</dbReference>
<sequence length="404" mass="41987">MGSTGSAESGGDDGERDDKYRVEQSRVPAPPSGFSRIDSLDDLDDYYPPRTGGTGPGDQVVAAGDESAPPADDPAPATPVADEPTADDPTDDEPTDVTPTATERRSHRWNRKPSISAETPMTLDDASGAEAAGPDEYPPLPLAALNEPPLPETVPTEAVQPATPVTPPATVAGARSSAPDEDTAPARTGEPYEEQGESLRSRRITELEDDVAELRRLSRRGTLDLGLLLLRLSVGAYLAVDGARKLFGWLDGPSLNGFETTLLNTPNRAIGFDEQSAGVVAMGWSVTQLVVGILLIAGFLTPLAGAFGLAVASLDLALGVTVAGGVHLFADQKGSVAVPAALVVLLVTIMLCGPGRYSLDGPRRWARRPSHGSVALVLIGVGIAVLVWMLFNGTNPLASPGNPG</sequence>
<keyword evidence="4 8" id="KW-0812">Transmembrane</keyword>
<organism evidence="9 10">
    <name type="scientific">Gordonia defluvii</name>
    <dbReference type="NCBI Taxonomy" id="283718"/>
    <lineage>
        <taxon>Bacteria</taxon>
        <taxon>Bacillati</taxon>
        <taxon>Actinomycetota</taxon>
        <taxon>Actinomycetes</taxon>
        <taxon>Mycobacteriales</taxon>
        <taxon>Gordoniaceae</taxon>
        <taxon>Gordonia</taxon>
    </lineage>
</organism>
<protein>
    <recommendedName>
        <fullName evidence="11">DoxX family protein</fullName>
    </recommendedName>
</protein>
<dbReference type="Pfam" id="PF07681">
    <property type="entry name" value="DoxX"/>
    <property type="match status" value="1"/>
</dbReference>
<evidence type="ECO:0000313" key="9">
    <source>
        <dbReference type="EMBL" id="GAA3035237.1"/>
    </source>
</evidence>
<keyword evidence="3" id="KW-1003">Cell membrane</keyword>
<evidence type="ECO:0000256" key="1">
    <source>
        <dbReference type="ARBA" id="ARBA00004651"/>
    </source>
</evidence>
<keyword evidence="6 8" id="KW-0472">Membrane</keyword>
<gene>
    <name evidence="9" type="ORF">GCM10010528_15050</name>
</gene>
<feature type="compositionally biased region" description="Acidic residues" evidence="7">
    <location>
        <begin position="84"/>
        <end position="95"/>
    </location>
</feature>
<feature type="transmembrane region" description="Helical" evidence="8">
    <location>
        <begin position="307"/>
        <end position="330"/>
    </location>
</feature>
<comment type="caution">
    <text evidence="9">The sequence shown here is derived from an EMBL/GenBank/DDBJ whole genome shotgun (WGS) entry which is preliminary data.</text>
</comment>
<feature type="compositionally biased region" description="Low complexity" evidence="7">
    <location>
        <begin position="142"/>
        <end position="174"/>
    </location>
</feature>
<evidence type="ECO:0000256" key="4">
    <source>
        <dbReference type="ARBA" id="ARBA00022692"/>
    </source>
</evidence>
<evidence type="ECO:0008006" key="11">
    <source>
        <dbReference type="Google" id="ProtNLM"/>
    </source>
</evidence>
<evidence type="ECO:0000256" key="2">
    <source>
        <dbReference type="ARBA" id="ARBA00006679"/>
    </source>
</evidence>
<dbReference type="PANTHER" id="PTHR33452">
    <property type="entry name" value="OXIDOREDUCTASE CATD-RELATED"/>
    <property type="match status" value="1"/>
</dbReference>
<dbReference type="Proteomes" id="UP001501035">
    <property type="component" value="Unassembled WGS sequence"/>
</dbReference>
<feature type="transmembrane region" description="Helical" evidence="8">
    <location>
        <begin position="281"/>
        <end position="300"/>
    </location>
</feature>
<feature type="region of interest" description="Disordered" evidence="7">
    <location>
        <begin position="1"/>
        <end position="201"/>
    </location>
</feature>
<dbReference type="EMBL" id="BAAAVS010000021">
    <property type="protein sequence ID" value="GAA3035237.1"/>
    <property type="molecule type" value="Genomic_DNA"/>
</dbReference>
<evidence type="ECO:0000256" key="8">
    <source>
        <dbReference type="SAM" id="Phobius"/>
    </source>
</evidence>
<reference evidence="10" key="1">
    <citation type="journal article" date="2019" name="Int. J. Syst. Evol. Microbiol.">
        <title>The Global Catalogue of Microorganisms (GCM) 10K type strain sequencing project: providing services to taxonomists for standard genome sequencing and annotation.</title>
        <authorList>
            <consortium name="The Broad Institute Genomics Platform"/>
            <consortium name="The Broad Institute Genome Sequencing Center for Infectious Disease"/>
            <person name="Wu L."/>
            <person name="Ma J."/>
        </authorList>
    </citation>
    <scope>NUCLEOTIDE SEQUENCE [LARGE SCALE GENOMIC DNA]</scope>
    <source>
        <strain evidence="10">JCM 14234</strain>
    </source>
</reference>
<comment type="subcellular location">
    <subcellularLocation>
        <location evidence="1">Cell membrane</location>
        <topology evidence="1">Multi-pass membrane protein</topology>
    </subcellularLocation>
</comment>
<keyword evidence="10" id="KW-1185">Reference proteome</keyword>